<accession>A0A1B9ATI2</accession>
<dbReference type="SUPFAM" id="SSF56801">
    <property type="entry name" value="Acetyl-CoA synthetase-like"/>
    <property type="match status" value="1"/>
</dbReference>
<organism evidence="5 6">
    <name type="scientific">Pseudobacillus wudalianchiensis</name>
    <dbReference type="NCBI Taxonomy" id="1743143"/>
    <lineage>
        <taxon>Bacteria</taxon>
        <taxon>Bacillati</taxon>
        <taxon>Bacillota</taxon>
        <taxon>Bacilli</taxon>
        <taxon>Bacillales</taxon>
        <taxon>Bacillaceae</taxon>
        <taxon>Pseudobacillus</taxon>
    </lineage>
</organism>
<dbReference type="PANTHER" id="PTHR43201">
    <property type="entry name" value="ACYL-COA SYNTHETASE"/>
    <property type="match status" value="1"/>
</dbReference>
<evidence type="ECO:0000256" key="1">
    <source>
        <dbReference type="ARBA" id="ARBA00006432"/>
    </source>
</evidence>
<evidence type="ECO:0000313" key="5">
    <source>
        <dbReference type="EMBL" id="OCA87192.1"/>
    </source>
</evidence>
<reference evidence="6" key="1">
    <citation type="submission" date="2016-05" db="EMBL/GenBank/DDBJ databases">
        <authorList>
            <person name="Liu B."/>
            <person name="Wang J."/>
            <person name="Zhu Y."/>
            <person name="Liu G."/>
            <person name="Chen Q."/>
            <person name="Chen Z."/>
            <person name="Lan J."/>
            <person name="Che J."/>
            <person name="Ge C."/>
            <person name="Shi H."/>
            <person name="Pan Z."/>
            <person name="Liu X."/>
        </authorList>
    </citation>
    <scope>NUCLEOTIDE SEQUENCE [LARGE SCALE GENOMIC DNA]</scope>
    <source>
        <strain evidence="6">FJAT-27215</strain>
    </source>
</reference>
<feature type="domain" description="AMP-dependent synthetase/ligase" evidence="3">
    <location>
        <begin position="16"/>
        <end position="356"/>
    </location>
</feature>
<dbReference type="InterPro" id="IPR042099">
    <property type="entry name" value="ANL_N_sf"/>
</dbReference>
<comment type="caution">
    <text evidence="5">The sequence shown here is derived from an EMBL/GenBank/DDBJ whole genome shotgun (WGS) entry which is preliminary data.</text>
</comment>
<evidence type="ECO:0000259" key="4">
    <source>
        <dbReference type="Pfam" id="PF13193"/>
    </source>
</evidence>
<dbReference type="Gene3D" id="3.40.50.12780">
    <property type="entry name" value="N-terminal domain of ligase-like"/>
    <property type="match status" value="1"/>
</dbReference>
<dbReference type="RefSeq" id="WP_065410637.1">
    <property type="nucleotide sequence ID" value="NZ_MAYT01000023.1"/>
</dbReference>
<comment type="similarity">
    <text evidence="1">Belongs to the ATP-dependent AMP-binding enzyme family.</text>
</comment>
<evidence type="ECO:0000313" key="6">
    <source>
        <dbReference type="Proteomes" id="UP000092578"/>
    </source>
</evidence>
<dbReference type="AlphaFoldDB" id="A0A1B9ATI2"/>
<dbReference type="CDD" id="cd04433">
    <property type="entry name" value="AFD_class_I"/>
    <property type="match status" value="1"/>
</dbReference>
<dbReference type="PANTHER" id="PTHR43201:SF5">
    <property type="entry name" value="MEDIUM-CHAIN ACYL-COA LIGASE ACSF2, MITOCHONDRIAL"/>
    <property type="match status" value="1"/>
</dbReference>
<keyword evidence="6" id="KW-1185">Reference proteome</keyword>
<dbReference type="Gene3D" id="3.30.300.30">
    <property type="match status" value="1"/>
</dbReference>
<dbReference type="GO" id="GO:0006631">
    <property type="term" value="P:fatty acid metabolic process"/>
    <property type="evidence" value="ECO:0007669"/>
    <property type="project" value="TreeGrafter"/>
</dbReference>
<sequence length="495" mass="55439">MSYLYDWIFNEEADLSKRALTTQAGTYTLGDLKQNVKKYCHLLEELEDLKGKRVAIIMPGVVSFLNIVLAVNKLGGTVIPINPLLKKEELNQILSYINPHVIFTIKQHNSFSLENAVQMWAESSNEEAIIIQSEDGFYWETKMIDGEEKISEKDPTPYVIACTSGSTGLPKGIRVDRGFFKFAQRSLTAAADLSKKDKIFLMVPISGLYGLCWLLSGIHSQVSVVATESFSFPHIIKLMKWNPTSKLVASPWLFKALCMFDNINDVSVLKPLSAVYLAGEMISDEFLEGIPPLKGCKITSLYGLSELGVMMYTKTDIREGIEWTLSPEVEFKLANRSPEGVGELCFKTPCDFLGYYKHPQLMKEIYGGSWFSTGDLAKVTNEQTIQIVGRKKDMIKKAGQQVIPSEIEQLLTEIEVVEKAVVLGVPHSVLGEQVVAFIVNKEEIQLKDIHTYCRERLASFKVPDQFFVLKDIPLTQGEIDKAALRKKAMSLAAVN</sequence>
<dbReference type="InterPro" id="IPR045851">
    <property type="entry name" value="AMP-bd_C_sf"/>
</dbReference>
<dbReference type="Pfam" id="PF13193">
    <property type="entry name" value="AMP-binding_C"/>
    <property type="match status" value="1"/>
</dbReference>
<gene>
    <name evidence="5" type="ORF">A8F95_07990</name>
</gene>
<dbReference type="Pfam" id="PF00501">
    <property type="entry name" value="AMP-binding"/>
    <property type="match status" value="1"/>
</dbReference>
<evidence type="ECO:0008006" key="7">
    <source>
        <dbReference type="Google" id="ProtNLM"/>
    </source>
</evidence>
<proteinExistence type="inferred from homology"/>
<dbReference type="Proteomes" id="UP000092578">
    <property type="component" value="Unassembled WGS sequence"/>
</dbReference>
<protein>
    <recommendedName>
        <fullName evidence="7">AMP-dependent synthetase</fullName>
    </recommendedName>
</protein>
<dbReference type="GO" id="GO:0031956">
    <property type="term" value="F:medium-chain fatty acid-CoA ligase activity"/>
    <property type="evidence" value="ECO:0007669"/>
    <property type="project" value="TreeGrafter"/>
</dbReference>
<feature type="domain" description="AMP-binding enzyme C-terminal" evidence="4">
    <location>
        <begin position="406"/>
        <end position="476"/>
    </location>
</feature>
<name>A0A1B9ATI2_9BACI</name>
<dbReference type="InterPro" id="IPR025110">
    <property type="entry name" value="AMP-bd_C"/>
</dbReference>
<dbReference type="EMBL" id="MAYT01000023">
    <property type="protein sequence ID" value="OCA87192.1"/>
    <property type="molecule type" value="Genomic_DNA"/>
</dbReference>
<evidence type="ECO:0000259" key="3">
    <source>
        <dbReference type="Pfam" id="PF00501"/>
    </source>
</evidence>
<dbReference type="InterPro" id="IPR000873">
    <property type="entry name" value="AMP-dep_synth/lig_dom"/>
</dbReference>
<evidence type="ECO:0000256" key="2">
    <source>
        <dbReference type="ARBA" id="ARBA00022598"/>
    </source>
</evidence>
<keyword evidence="2" id="KW-0436">Ligase</keyword>